<keyword evidence="8 13" id="KW-0418">Kinase</keyword>
<dbReference type="PROSITE" id="PS50885">
    <property type="entry name" value="HAMP"/>
    <property type="match status" value="1"/>
</dbReference>
<keyword evidence="7" id="KW-0547">Nucleotide-binding</keyword>
<protein>
    <recommendedName>
        <fullName evidence="3">histidine kinase</fullName>
        <ecNumber evidence="3">2.7.13.3</ecNumber>
    </recommendedName>
</protein>
<dbReference type="Pfam" id="PF00672">
    <property type="entry name" value="HAMP"/>
    <property type="match status" value="1"/>
</dbReference>
<dbReference type="Pfam" id="PF02518">
    <property type="entry name" value="HATPase_c"/>
    <property type="match status" value="1"/>
</dbReference>
<keyword evidence="5" id="KW-0597">Phosphoprotein</keyword>
<evidence type="ECO:0000256" key="2">
    <source>
        <dbReference type="ARBA" id="ARBA00004651"/>
    </source>
</evidence>
<dbReference type="SMART" id="SM00388">
    <property type="entry name" value="HisKA"/>
    <property type="match status" value="1"/>
</dbReference>
<dbReference type="EMBL" id="JABAIM010000002">
    <property type="protein sequence ID" value="NLR75574.1"/>
    <property type="molecule type" value="Genomic_DNA"/>
</dbReference>
<evidence type="ECO:0000313" key="14">
    <source>
        <dbReference type="Proteomes" id="UP000587991"/>
    </source>
</evidence>
<dbReference type="InterPro" id="IPR003594">
    <property type="entry name" value="HATPase_dom"/>
</dbReference>
<feature type="transmembrane region" description="Helical" evidence="10">
    <location>
        <begin position="141"/>
        <end position="163"/>
    </location>
</feature>
<dbReference type="PROSITE" id="PS50109">
    <property type="entry name" value="HIS_KIN"/>
    <property type="match status" value="1"/>
</dbReference>
<dbReference type="Proteomes" id="UP000587991">
    <property type="component" value="Unassembled WGS sequence"/>
</dbReference>
<dbReference type="CDD" id="cd00075">
    <property type="entry name" value="HATPase"/>
    <property type="match status" value="1"/>
</dbReference>
<evidence type="ECO:0000256" key="8">
    <source>
        <dbReference type="ARBA" id="ARBA00022777"/>
    </source>
</evidence>
<evidence type="ECO:0000259" key="12">
    <source>
        <dbReference type="PROSITE" id="PS50885"/>
    </source>
</evidence>
<keyword evidence="9" id="KW-0067">ATP-binding</keyword>
<feature type="domain" description="Histidine kinase" evidence="11">
    <location>
        <begin position="225"/>
        <end position="423"/>
    </location>
</feature>
<dbReference type="SUPFAM" id="SSF47384">
    <property type="entry name" value="Homodimeric domain of signal transducing histidine kinase"/>
    <property type="match status" value="1"/>
</dbReference>
<evidence type="ECO:0000256" key="1">
    <source>
        <dbReference type="ARBA" id="ARBA00000085"/>
    </source>
</evidence>
<evidence type="ECO:0000256" key="6">
    <source>
        <dbReference type="ARBA" id="ARBA00022679"/>
    </source>
</evidence>
<organism evidence="13 14">
    <name type="scientific">Leeia aquatica</name>
    <dbReference type="NCBI Taxonomy" id="2725557"/>
    <lineage>
        <taxon>Bacteria</taxon>
        <taxon>Pseudomonadati</taxon>
        <taxon>Pseudomonadota</taxon>
        <taxon>Betaproteobacteria</taxon>
        <taxon>Neisseriales</taxon>
        <taxon>Leeiaceae</taxon>
        <taxon>Leeia</taxon>
    </lineage>
</organism>
<name>A0A847S6R2_9NEIS</name>
<evidence type="ECO:0000256" key="10">
    <source>
        <dbReference type="SAM" id="Phobius"/>
    </source>
</evidence>
<keyword evidence="10" id="KW-0472">Membrane</keyword>
<dbReference type="Gene3D" id="3.30.565.10">
    <property type="entry name" value="Histidine kinase-like ATPase, C-terminal domain"/>
    <property type="match status" value="1"/>
</dbReference>
<evidence type="ECO:0000256" key="7">
    <source>
        <dbReference type="ARBA" id="ARBA00022741"/>
    </source>
</evidence>
<dbReference type="InterPro" id="IPR050980">
    <property type="entry name" value="2C_sensor_his_kinase"/>
</dbReference>
<evidence type="ECO:0000256" key="4">
    <source>
        <dbReference type="ARBA" id="ARBA00022475"/>
    </source>
</evidence>
<dbReference type="EC" id="2.7.13.3" evidence="3"/>
<keyword evidence="14" id="KW-1185">Reference proteome</keyword>
<comment type="catalytic activity">
    <reaction evidence="1">
        <text>ATP + protein L-histidine = ADP + protein N-phospho-L-histidine.</text>
        <dbReference type="EC" id="2.7.13.3"/>
    </reaction>
</comment>
<keyword evidence="10" id="KW-1133">Transmembrane helix</keyword>
<dbReference type="InterPro" id="IPR036890">
    <property type="entry name" value="HATPase_C_sf"/>
</dbReference>
<gene>
    <name evidence="13" type="ORF">HF682_10420</name>
</gene>
<dbReference type="Pfam" id="PF00512">
    <property type="entry name" value="HisKA"/>
    <property type="match status" value="1"/>
</dbReference>
<comment type="caution">
    <text evidence="13">The sequence shown here is derived from an EMBL/GenBank/DDBJ whole genome shotgun (WGS) entry which is preliminary data.</text>
</comment>
<sequence length="427" mass="46546">MRHRHRLRPARPRIRHKLYWHIYLTLVLALLIFAGMAALLFHTLGGPPVPPQWPVAISRLLQHSLPPASAPPAMQQQALQDIAGDLDMAISLNAANGQVLAQLGPRLHVSPEDEAPRGPVRSYRLADGRVLHVGRPPHPPLSVPLLSALAILAIAVAIAAWPLSRRLTRSMDRLISRIDALGEGDFQTPLPLEGPAEVSLLATRFNAAAQRIHALLHAHKELLAHASHELRSPLARLRMVSTLLADRAPDALRTELEQNITELDELVEEILLLSRLDARPQPARMDSVDLTALCTELAAQYQASVTLADLHCQGDARMLRRLVRNLLENAQRYGAPPVTVGLLEQDGRAVLQVCDAGPGIPPDAQSRLFEPFYRPPGAAEGDGGHGLGLALVDRIARHHGGQVEYRQQGSGGSCFTVYLPLTGPRQS</sequence>
<dbReference type="InterPro" id="IPR005467">
    <property type="entry name" value="His_kinase_dom"/>
</dbReference>
<evidence type="ECO:0000256" key="9">
    <source>
        <dbReference type="ARBA" id="ARBA00022840"/>
    </source>
</evidence>
<dbReference type="GO" id="GO:0005524">
    <property type="term" value="F:ATP binding"/>
    <property type="evidence" value="ECO:0007669"/>
    <property type="project" value="UniProtKB-KW"/>
</dbReference>
<dbReference type="InterPro" id="IPR003661">
    <property type="entry name" value="HisK_dim/P_dom"/>
</dbReference>
<dbReference type="PRINTS" id="PR00344">
    <property type="entry name" value="BCTRLSENSOR"/>
</dbReference>
<evidence type="ECO:0000313" key="13">
    <source>
        <dbReference type="EMBL" id="NLR75574.1"/>
    </source>
</evidence>
<dbReference type="CDD" id="cd06225">
    <property type="entry name" value="HAMP"/>
    <property type="match status" value="1"/>
</dbReference>
<comment type="subcellular location">
    <subcellularLocation>
        <location evidence="2">Cell membrane</location>
        <topology evidence="2">Multi-pass membrane protein</topology>
    </subcellularLocation>
</comment>
<keyword evidence="10" id="KW-0812">Transmembrane</keyword>
<dbReference type="Gene3D" id="1.10.287.130">
    <property type="match status" value="1"/>
</dbReference>
<dbReference type="PANTHER" id="PTHR44936">
    <property type="entry name" value="SENSOR PROTEIN CREC"/>
    <property type="match status" value="1"/>
</dbReference>
<dbReference type="RefSeq" id="WP_168877229.1">
    <property type="nucleotide sequence ID" value="NZ_JABAIM010000002.1"/>
</dbReference>
<dbReference type="AlphaFoldDB" id="A0A847S6R2"/>
<keyword evidence="4" id="KW-1003">Cell membrane</keyword>
<dbReference type="GO" id="GO:0000155">
    <property type="term" value="F:phosphorelay sensor kinase activity"/>
    <property type="evidence" value="ECO:0007669"/>
    <property type="project" value="InterPro"/>
</dbReference>
<dbReference type="PANTHER" id="PTHR44936:SF10">
    <property type="entry name" value="SENSOR PROTEIN RSTB"/>
    <property type="match status" value="1"/>
</dbReference>
<dbReference type="SMART" id="SM00304">
    <property type="entry name" value="HAMP"/>
    <property type="match status" value="1"/>
</dbReference>
<evidence type="ECO:0000256" key="3">
    <source>
        <dbReference type="ARBA" id="ARBA00012438"/>
    </source>
</evidence>
<proteinExistence type="predicted"/>
<evidence type="ECO:0000259" key="11">
    <source>
        <dbReference type="PROSITE" id="PS50109"/>
    </source>
</evidence>
<dbReference type="CDD" id="cd00082">
    <property type="entry name" value="HisKA"/>
    <property type="match status" value="1"/>
</dbReference>
<dbReference type="InterPro" id="IPR003660">
    <property type="entry name" value="HAMP_dom"/>
</dbReference>
<evidence type="ECO:0000256" key="5">
    <source>
        <dbReference type="ARBA" id="ARBA00022553"/>
    </source>
</evidence>
<dbReference type="SUPFAM" id="SSF55874">
    <property type="entry name" value="ATPase domain of HSP90 chaperone/DNA topoisomerase II/histidine kinase"/>
    <property type="match status" value="1"/>
</dbReference>
<dbReference type="SMART" id="SM00387">
    <property type="entry name" value="HATPase_c"/>
    <property type="match status" value="1"/>
</dbReference>
<feature type="transmembrane region" description="Helical" evidence="10">
    <location>
        <begin position="20"/>
        <end position="41"/>
    </location>
</feature>
<dbReference type="InterPro" id="IPR004358">
    <property type="entry name" value="Sig_transdc_His_kin-like_C"/>
</dbReference>
<feature type="domain" description="HAMP" evidence="12">
    <location>
        <begin position="165"/>
        <end position="217"/>
    </location>
</feature>
<dbReference type="Gene3D" id="6.10.340.10">
    <property type="match status" value="1"/>
</dbReference>
<dbReference type="InterPro" id="IPR036097">
    <property type="entry name" value="HisK_dim/P_sf"/>
</dbReference>
<dbReference type="GO" id="GO:0005886">
    <property type="term" value="C:plasma membrane"/>
    <property type="evidence" value="ECO:0007669"/>
    <property type="project" value="UniProtKB-SubCell"/>
</dbReference>
<reference evidence="13 14" key="1">
    <citation type="submission" date="2020-04" db="EMBL/GenBank/DDBJ databases">
        <title>Draft genome of Leeia sp. IMCC25680.</title>
        <authorList>
            <person name="Song J."/>
            <person name="Cho J.-C."/>
        </authorList>
    </citation>
    <scope>NUCLEOTIDE SEQUENCE [LARGE SCALE GENOMIC DNA]</scope>
    <source>
        <strain evidence="13 14">IMCC25680</strain>
    </source>
</reference>
<accession>A0A847S6R2</accession>
<keyword evidence="6" id="KW-0808">Transferase</keyword>